<dbReference type="Gene3D" id="1.25.40.10">
    <property type="entry name" value="Tetratricopeptide repeat domain"/>
    <property type="match status" value="4"/>
</dbReference>
<comment type="caution">
    <text evidence="3">The sequence shown here is derived from an EMBL/GenBank/DDBJ whole genome shotgun (WGS) entry which is preliminary data.</text>
</comment>
<feature type="repeat" description="PPR" evidence="2">
    <location>
        <begin position="600"/>
        <end position="634"/>
    </location>
</feature>
<evidence type="ECO:0000256" key="1">
    <source>
        <dbReference type="ARBA" id="ARBA00022737"/>
    </source>
</evidence>
<protein>
    <submittedName>
        <fullName evidence="3">Pentatricopeptide repeat-containing protein</fullName>
    </submittedName>
</protein>
<evidence type="ECO:0000313" key="3">
    <source>
        <dbReference type="EMBL" id="KAK4388309.1"/>
    </source>
</evidence>
<reference evidence="3" key="2">
    <citation type="journal article" date="2024" name="Plant">
        <title>Genomic evolution and insights into agronomic trait innovations of Sesamum species.</title>
        <authorList>
            <person name="Miao H."/>
            <person name="Wang L."/>
            <person name="Qu L."/>
            <person name="Liu H."/>
            <person name="Sun Y."/>
            <person name="Le M."/>
            <person name="Wang Q."/>
            <person name="Wei S."/>
            <person name="Zheng Y."/>
            <person name="Lin W."/>
            <person name="Duan Y."/>
            <person name="Cao H."/>
            <person name="Xiong S."/>
            <person name="Wang X."/>
            <person name="Wei L."/>
            <person name="Li C."/>
            <person name="Ma Q."/>
            <person name="Ju M."/>
            <person name="Zhao R."/>
            <person name="Li G."/>
            <person name="Mu C."/>
            <person name="Tian Q."/>
            <person name="Mei H."/>
            <person name="Zhang T."/>
            <person name="Gao T."/>
            <person name="Zhang H."/>
        </authorList>
    </citation>
    <scope>NUCLEOTIDE SEQUENCE</scope>
    <source>
        <strain evidence="3">K16</strain>
    </source>
</reference>
<dbReference type="PROSITE" id="PS51375">
    <property type="entry name" value="PPR"/>
    <property type="match status" value="8"/>
</dbReference>
<name>A0AAE2BK58_9LAMI</name>
<dbReference type="InterPro" id="IPR011990">
    <property type="entry name" value="TPR-like_helical_dom_sf"/>
</dbReference>
<dbReference type="Pfam" id="PF13041">
    <property type="entry name" value="PPR_2"/>
    <property type="match status" value="2"/>
</dbReference>
<accession>A0AAE2BK58</accession>
<dbReference type="Proteomes" id="UP001289374">
    <property type="component" value="Unassembled WGS sequence"/>
</dbReference>
<keyword evidence="1" id="KW-0677">Repeat</keyword>
<dbReference type="GO" id="GO:0003729">
    <property type="term" value="F:mRNA binding"/>
    <property type="evidence" value="ECO:0007669"/>
    <property type="project" value="TreeGrafter"/>
</dbReference>
<feature type="repeat" description="PPR" evidence="2">
    <location>
        <begin position="739"/>
        <end position="773"/>
    </location>
</feature>
<dbReference type="InterPro" id="IPR002885">
    <property type="entry name" value="PPR_rpt"/>
</dbReference>
<keyword evidence="4" id="KW-1185">Reference proteome</keyword>
<evidence type="ECO:0000313" key="4">
    <source>
        <dbReference type="Proteomes" id="UP001289374"/>
    </source>
</evidence>
<feature type="repeat" description="PPR" evidence="2">
    <location>
        <begin position="355"/>
        <end position="389"/>
    </location>
</feature>
<dbReference type="EMBL" id="JACGWL010000014">
    <property type="protein sequence ID" value="KAK4388309.1"/>
    <property type="molecule type" value="Genomic_DNA"/>
</dbReference>
<feature type="repeat" description="PPR" evidence="2">
    <location>
        <begin position="390"/>
        <end position="424"/>
    </location>
</feature>
<dbReference type="AlphaFoldDB" id="A0AAE2BK58"/>
<feature type="repeat" description="PPR" evidence="2">
    <location>
        <begin position="704"/>
        <end position="738"/>
    </location>
</feature>
<dbReference type="SUPFAM" id="SSF81901">
    <property type="entry name" value="HCP-like"/>
    <property type="match status" value="1"/>
</dbReference>
<proteinExistence type="predicted"/>
<organism evidence="3 4">
    <name type="scientific">Sesamum angolense</name>
    <dbReference type="NCBI Taxonomy" id="2727404"/>
    <lineage>
        <taxon>Eukaryota</taxon>
        <taxon>Viridiplantae</taxon>
        <taxon>Streptophyta</taxon>
        <taxon>Embryophyta</taxon>
        <taxon>Tracheophyta</taxon>
        <taxon>Spermatophyta</taxon>
        <taxon>Magnoliopsida</taxon>
        <taxon>eudicotyledons</taxon>
        <taxon>Gunneridae</taxon>
        <taxon>Pentapetalae</taxon>
        <taxon>asterids</taxon>
        <taxon>lamiids</taxon>
        <taxon>Lamiales</taxon>
        <taxon>Pedaliaceae</taxon>
        <taxon>Sesamum</taxon>
    </lineage>
</organism>
<feature type="repeat" description="PPR" evidence="2">
    <location>
        <begin position="494"/>
        <end position="529"/>
    </location>
</feature>
<evidence type="ECO:0000256" key="2">
    <source>
        <dbReference type="PROSITE-ProRule" id="PRU00708"/>
    </source>
</evidence>
<sequence>MGSRKGEEESVLWDWNFAPSHLPPATRKAIAVVSAKQEAPTGLPLHLTVGLNENGYELIWYVKRRLLGCTVGLSVDQDGSLFNQLLYSALPFGALEIPSFITLDLCSSIYNSKKGTKPELGMTLNILKSLVRWDDFEGFLFGVLSFPKVGTQTANCLRILGSTKLASLIVGLSVTLPVKKSNDQIKQKKQKNRVLECLGHGHMSKKNGLERAPGGRVERKYSFSGRFGTQDGRVQKNGCFEVNLRSASGVNGAAEEFRTGSSLAKGGGNGVYRKEKGKKNGYVRKLGGFRDLAIKWLELMNKSGMEPDEVTTGIVVQMYKKARDFKRAEEFFKKWSWSNSMVDERGSDIKGILPTTVTFNTLIHMFGNNGLLDEVASLMQRMEKDKCSPDTRTYNILISVHAKHNDIDLAARYLTKMKEASLEPDAVSYVTVLYAFSIRHMVAEAEKLISEMAERGMEIDEFAQSSLTRMYIESGMLEKSWSWFQRFHLGGNMTSECYSANTDAFGERGKKFQQACCLFDSMEEHGLIPVRCGYNSLVQMLATADLPQKATFYLRKTQEVGLVIDCVPYCAVISGYAKLGQMDMAVGLYKEMIGHGIKPDVIVYGVLINAFANTGSVNEATYYVDAMRNLGLPMNCVICKSLIKLHTKVGYVKEAQQAYEMLRSFEGGLHVSSSNCMIDLYSERSMVSEAEEIFETLKQNGDANEFTYAMMLCMYKRNGRFVEAFCIARKMRELGLMRDLLSYNHVLGLYASDGRYKDAVATFDEMLKSLIKPNDYIQITRHYSHEMWSSKECYREA</sequence>
<dbReference type="NCBIfam" id="TIGR00756">
    <property type="entry name" value="PPR"/>
    <property type="match status" value="6"/>
</dbReference>
<feature type="repeat" description="PPR" evidence="2">
    <location>
        <begin position="425"/>
        <end position="459"/>
    </location>
</feature>
<dbReference type="PANTHER" id="PTHR47932:SF44">
    <property type="entry name" value="MIOREX COMPLEX COMPONENT 1"/>
    <property type="match status" value="1"/>
</dbReference>
<feature type="repeat" description="PPR" evidence="2">
    <location>
        <begin position="565"/>
        <end position="599"/>
    </location>
</feature>
<gene>
    <name evidence="3" type="ORF">Sango_2437500</name>
</gene>
<dbReference type="Pfam" id="PF01535">
    <property type="entry name" value="PPR"/>
    <property type="match status" value="2"/>
</dbReference>
<reference evidence="3" key="1">
    <citation type="submission" date="2020-06" db="EMBL/GenBank/DDBJ databases">
        <authorList>
            <person name="Li T."/>
            <person name="Hu X."/>
            <person name="Zhang T."/>
            <person name="Song X."/>
            <person name="Zhang H."/>
            <person name="Dai N."/>
            <person name="Sheng W."/>
            <person name="Hou X."/>
            <person name="Wei L."/>
        </authorList>
    </citation>
    <scope>NUCLEOTIDE SEQUENCE</scope>
    <source>
        <strain evidence="3">K16</strain>
        <tissue evidence="3">Leaf</tissue>
    </source>
</reference>
<dbReference type="PANTHER" id="PTHR47932">
    <property type="entry name" value="ATPASE EXPRESSION PROTEIN 3"/>
    <property type="match status" value="1"/>
</dbReference>
<dbReference type="Pfam" id="PF13812">
    <property type="entry name" value="PPR_3"/>
    <property type="match status" value="1"/>
</dbReference>